<gene>
    <name evidence="3" type="ORF">GCM10023175_05360</name>
</gene>
<dbReference type="InterPro" id="IPR018647">
    <property type="entry name" value="SLFN_3-like_DNA/RNA_helicase"/>
</dbReference>
<evidence type="ECO:0000256" key="1">
    <source>
        <dbReference type="SAM" id="MobiDB-lite"/>
    </source>
</evidence>
<dbReference type="Proteomes" id="UP001501598">
    <property type="component" value="Unassembled WGS sequence"/>
</dbReference>
<keyword evidence="4" id="KW-1185">Reference proteome</keyword>
<feature type="region of interest" description="Disordered" evidence="1">
    <location>
        <begin position="305"/>
        <end position="375"/>
    </location>
</feature>
<dbReference type="EMBL" id="BAABGT010000009">
    <property type="protein sequence ID" value="GAA4537184.1"/>
    <property type="molecule type" value="Genomic_DNA"/>
</dbReference>
<protein>
    <recommendedName>
        <fullName evidence="2">Schlafen group 3-like DNA/RNA helicase domain-containing protein</fullName>
    </recommendedName>
</protein>
<evidence type="ECO:0000313" key="3">
    <source>
        <dbReference type="EMBL" id="GAA4537184.1"/>
    </source>
</evidence>
<name>A0ABP8RFK7_9PSEU</name>
<accession>A0ABP8RFK7</accession>
<dbReference type="SUPFAM" id="SSF52540">
    <property type="entry name" value="P-loop containing nucleoside triphosphate hydrolases"/>
    <property type="match status" value="1"/>
</dbReference>
<comment type="caution">
    <text evidence="3">The sequence shown here is derived from an EMBL/GenBank/DDBJ whole genome shotgun (WGS) entry which is preliminary data.</text>
</comment>
<dbReference type="Gene3D" id="3.40.50.300">
    <property type="entry name" value="P-loop containing nucleotide triphosphate hydrolases"/>
    <property type="match status" value="1"/>
</dbReference>
<organism evidence="3 4">
    <name type="scientific">Pseudonocardia xishanensis</name>
    <dbReference type="NCBI Taxonomy" id="630995"/>
    <lineage>
        <taxon>Bacteria</taxon>
        <taxon>Bacillati</taxon>
        <taxon>Actinomycetota</taxon>
        <taxon>Actinomycetes</taxon>
        <taxon>Pseudonocardiales</taxon>
        <taxon>Pseudonocardiaceae</taxon>
        <taxon>Pseudonocardia</taxon>
    </lineage>
</organism>
<reference evidence="4" key="1">
    <citation type="journal article" date="2019" name="Int. J. Syst. Evol. Microbiol.">
        <title>The Global Catalogue of Microorganisms (GCM) 10K type strain sequencing project: providing services to taxonomists for standard genome sequencing and annotation.</title>
        <authorList>
            <consortium name="The Broad Institute Genomics Platform"/>
            <consortium name="The Broad Institute Genome Sequencing Center for Infectious Disease"/>
            <person name="Wu L."/>
            <person name="Ma J."/>
        </authorList>
    </citation>
    <scope>NUCLEOTIDE SEQUENCE [LARGE SCALE GENOMIC DNA]</scope>
    <source>
        <strain evidence="4">JCM 17906</strain>
    </source>
</reference>
<proteinExistence type="predicted"/>
<feature type="domain" description="Schlafen group 3-like DNA/RNA helicase" evidence="2">
    <location>
        <begin position="156"/>
        <end position="267"/>
    </location>
</feature>
<sequence>MRPDGLVTVPQYGRQPVLHPIDQVRSYCQYLVDYVPSLAHGDLHGIAYLHDPGASNWALDGPAPDAYGRLYTGEQRAALVQELKRLLDTDPSTAEACREAADDFPTARTEPTKPLLTLAAAEVTNREQFVLLDEQQVAYNVVEHAVAEADRNNTKTAVIVLGGPGSGKSVLALSLLGDPARKGRRVIHATGSASFTQTLRKIVVGSRSKRTQSLFLYFNSFIGEQPNSLDVLIGDEAHRIRETSVNRFTRASARAAAKRQVNELIDVAHLGGPAARLRPERDAGPGARGRRRRARVLGRAMRGLPGDPRAALLVPQDRKRPRCAAEIGASRGEEGARTDLERRGPPPRPRPGEVVRGRLRGEVPQGGREDHQRRR</sequence>
<dbReference type="Pfam" id="PF09848">
    <property type="entry name" value="SLFN-g3_helicase"/>
    <property type="match status" value="1"/>
</dbReference>
<evidence type="ECO:0000259" key="2">
    <source>
        <dbReference type="Pfam" id="PF09848"/>
    </source>
</evidence>
<dbReference type="InterPro" id="IPR027417">
    <property type="entry name" value="P-loop_NTPase"/>
</dbReference>
<feature type="compositionally biased region" description="Basic and acidic residues" evidence="1">
    <location>
        <begin position="331"/>
        <end position="375"/>
    </location>
</feature>
<feature type="region of interest" description="Disordered" evidence="1">
    <location>
        <begin position="275"/>
        <end position="294"/>
    </location>
</feature>
<evidence type="ECO:0000313" key="4">
    <source>
        <dbReference type="Proteomes" id="UP001501598"/>
    </source>
</evidence>